<dbReference type="AlphaFoldDB" id="A0A4U6VEF7"/>
<name>A0A4U6VEF7_SETVI</name>
<organism evidence="2 3">
    <name type="scientific">Setaria viridis</name>
    <name type="common">Green bristlegrass</name>
    <name type="synonym">Setaria italica subsp. viridis</name>
    <dbReference type="NCBI Taxonomy" id="4556"/>
    <lineage>
        <taxon>Eukaryota</taxon>
        <taxon>Viridiplantae</taxon>
        <taxon>Streptophyta</taxon>
        <taxon>Embryophyta</taxon>
        <taxon>Tracheophyta</taxon>
        <taxon>Spermatophyta</taxon>
        <taxon>Magnoliopsida</taxon>
        <taxon>Liliopsida</taxon>
        <taxon>Poales</taxon>
        <taxon>Poaceae</taxon>
        <taxon>PACMAD clade</taxon>
        <taxon>Panicoideae</taxon>
        <taxon>Panicodae</taxon>
        <taxon>Paniceae</taxon>
        <taxon>Cenchrinae</taxon>
        <taxon>Setaria</taxon>
    </lineage>
</organism>
<evidence type="ECO:0000313" key="3">
    <source>
        <dbReference type="Proteomes" id="UP000298652"/>
    </source>
</evidence>
<dbReference type="Proteomes" id="UP000298652">
    <property type="component" value="Chromosome 3"/>
</dbReference>
<gene>
    <name evidence="2" type="ORF">SEVIR_3G277733v2</name>
</gene>
<evidence type="ECO:0000256" key="1">
    <source>
        <dbReference type="SAM" id="SignalP"/>
    </source>
</evidence>
<evidence type="ECO:0008006" key="4">
    <source>
        <dbReference type="Google" id="ProtNLM"/>
    </source>
</evidence>
<keyword evidence="1" id="KW-0732">Signal</keyword>
<keyword evidence="3" id="KW-1185">Reference proteome</keyword>
<feature type="signal peptide" evidence="1">
    <location>
        <begin position="1"/>
        <end position="16"/>
    </location>
</feature>
<dbReference type="EMBL" id="CM016554">
    <property type="protein sequence ID" value="TKW27748.1"/>
    <property type="molecule type" value="Genomic_DNA"/>
</dbReference>
<evidence type="ECO:0000313" key="2">
    <source>
        <dbReference type="EMBL" id="TKW27748.1"/>
    </source>
</evidence>
<protein>
    <recommendedName>
        <fullName evidence="4">Secreted protein</fullName>
    </recommendedName>
</protein>
<reference evidence="2" key="1">
    <citation type="submission" date="2019-03" db="EMBL/GenBank/DDBJ databases">
        <title>WGS assembly of Setaria viridis.</title>
        <authorList>
            <person name="Huang P."/>
            <person name="Jenkins J."/>
            <person name="Grimwood J."/>
            <person name="Barry K."/>
            <person name="Healey A."/>
            <person name="Mamidi S."/>
            <person name="Sreedasyam A."/>
            <person name="Shu S."/>
            <person name="Feldman M."/>
            <person name="Wu J."/>
            <person name="Yu Y."/>
            <person name="Chen C."/>
            <person name="Johnson J."/>
            <person name="Rokhsar D."/>
            <person name="Baxter I."/>
            <person name="Schmutz J."/>
            <person name="Brutnell T."/>
            <person name="Kellogg E."/>
        </authorList>
    </citation>
    <scope>NUCLEOTIDE SEQUENCE [LARGE SCALE GENOMIC DNA]</scope>
</reference>
<accession>A0A4U6VEF7</accession>
<feature type="chain" id="PRO_5020375267" description="Secreted protein" evidence="1">
    <location>
        <begin position="17"/>
        <end position="69"/>
    </location>
</feature>
<proteinExistence type="predicted"/>
<sequence>MLLIGAVLFFEETASSSSTHYSYRVKCISGKLERQRHLGPQTINLQFNFSSLKLDFWAEVHFSWNIVKK</sequence>
<dbReference type="Gramene" id="TKW27748">
    <property type="protein sequence ID" value="TKW27748"/>
    <property type="gene ID" value="SEVIR_3G277733v2"/>
</dbReference>